<sequence>MQHREQLGQEKKTKTESNKFNQNKSESSSPRQNGWRGVFGINRARRYPWNKAITAGLTIGIPFIVGNIFSRLEWALLAGIGGFTALYVHNESYKQRAIKLLLVNIGLIISFGLGLVAAISPWTMALALSGVATISTFICGAFRVPPPSGYFFVLVCAVGTSLPVDLSATLSRMTIAFLGGCLAWVLSMSSWLFIPDNRERVVPSKDPSLASKSIRAVFRSALDKHSQVVSASYRSGLVILIATFIAYALGIERLYWVPLSCASVLQGATILAVLHRALQRSVGTAVGILIAGGIFALNPSFLMLGFWVIMLQFVVELIIVRNYAFAVVFITPLALIIAESGQPNMPVSTLIGARLLDTLLGSAIGLMGAFLWRNFDKENSPIGESRS</sequence>
<feature type="transmembrane region" description="Helical" evidence="6">
    <location>
        <begin position="350"/>
        <end position="372"/>
    </location>
</feature>
<name>A0ABV5WK28_9BACI</name>
<accession>A0ABV5WK28</accession>
<dbReference type="Pfam" id="PF13515">
    <property type="entry name" value="FUSC_2"/>
    <property type="match status" value="1"/>
</dbReference>
<gene>
    <name evidence="8" type="ORF">ACFFMS_20690</name>
</gene>
<feature type="transmembrane region" description="Helical" evidence="6">
    <location>
        <begin position="174"/>
        <end position="194"/>
    </location>
</feature>
<evidence type="ECO:0000313" key="8">
    <source>
        <dbReference type="EMBL" id="MFB9760706.1"/>
    </source>
</evidence>
<feature type="transmembrane region" description="Helical" evidence="6">
    <location>
        <begin position="320"/>
        <end position="338"/>
    </location>
</feature>
<evidence type="ECO:0000256" key="4">
    <source>
        <dbReference type="ARBA" id="ARBA00023136"/>
    </source>
</evidence>
<organism evidence="8 9">
    <name type="scientific">Ectobacillus funiculus</name>
    <dbReference type="NCBI Taxonomy" id="137993"/>
    <lineage>
        <taxon>Bacteria</taxon>
        <taxon>Bacillati</taxon>
        <taxon>Bacillota</taxon>
        <taxon>Bacilli</taxon>
        <taxon>Bacillales</taxon>
        <taxon>Bacillaceae</taxon>
        <taxon>Ectobacillus</taxon>
    </lineage>
</organism>
<feature type="transmembrane region" description="Helical" evidence="6">
    <location>
        <begin position="49"/>
        <end position="66"/>
    </location>
</feature>
<evidence type="ECO:0000256" key="3">
    <source>
        <dbReference type="ARBA" id="ARBA00022989"/>
    </source>
</evidence>
<keyword evidence="4 6" id="KW-0472">Membrane</keyword>
<evidence type="ECO:0000256" key="5">
    <source>
        <dbReference type="SAM" id="MobiDB-lite"/>
    </source>
</evidence>
<feature type="transmembrane region" description="Helical" evidence="6">
    <location>
        <begin position="231"/>
        <end position="249"/>
    </location>
</feature>
<protein>
    <submittedName>
        <fullName evidence="8">FUSC family protein</fullName>
    </submittedName>
</protein>
<keyword evidence="2 6" id="KW-0812">Transmembrane</keyword>
<feature type="transmembrane region" description="Helical" evidence="6">
    <location>
        <begin position="72"/>
        <end position="88"/>
    </location>
</feature>
<dbReference type="RefSeq" id="WP_379950987.1">
    <property type="nucleotide sequence ID" value="NZ_JBHMAF010000166.1"/>
</dbReference>
<comment type="caution">
    <text evidence="8">The sequence shown here is derived from an EMBL/GenBank/DDBJ whole genome shotgun (WGS) entry which is preliminary data.</text>
</comment>
<evidence type="ECO:0000256" key="2">
    <source>
        <dbReference type="ARBA" id="ARBA00022692"/>
    </source>
</evidence>
<keyword evidence="3 6" id="KW-1133">Transmembrane helix</keyword>
<dbReference type="Proteomes" id="UP001589609">
    <property type="component" value="Unassembled WGS sequence"/>
</dbReference>
<comment type="subcellular location">
    <subcellularLocation>
        <location evidence="1">Membrane</location>
        <topology evidence="1">Multi-pass membrane protein</topology>
    </subcellularLocation>
</comment>
<feature type="region of interest" description="Disordered" evidence="5">
    <location>
        <begin position="1"/>
        <end position="34"/>
    </location>
</feature>
<reference evidence="8 9" key="1">
    <citation type="submission" date="2024-09" db="EMBL/GenBank/DDBJ databases">
        <authorList>
            <person name="Sun Q."/>
            <person name="Mori K."/>
        </authorList>
    </citation>
    <scope>NUCLEOTIDE SEQUENCE [LARGE SCALE GENOMIC DNA]</scope>
    <source>
        <strain evidence="8 9">JCM 11201</strain>
    </source>
</reference>
<evidence type="ECO:0000256" key="6">
    <source>
        <dbReference type="SAM" id="Phobius"/>
    </source>
</evidence>
<evidence type="ECO:0000259" key="7">
    <source>
        <dbReference type="Pfam" id="PF13515"/>
    </source>
</evidence>
<feature type="transmembrane region" description="Helical" evidence="6">
    <location>
        <begin position="255"/>
        <end position="274"/>
    </location>
</feature>
<proteinExistence type="predicted"/>
<feature type="transmembrane region" description="Helical" evidence="6">
    <location>
        <begin position="125"/>
        <end position="142"/>
    </location>
</feature>
<feature type="compositionally biased region" description="Polar residues" evidence="5">
    <location>
        <begin position="18"/>
        <end position="32"/>
    </location>
</feature>
<keyword evidence="9" id="KW-1185">Reference proteome</keyword>
<dbReference type="EMBL" id="JBHMAF010000166">
    <property type="protein sequence ID" value="MFB9760706.1"/>
    <property type="molecule type" value="Genomic_DNA"/>
</dbReference>
<feature type="transmembrane region" description="Helical" evidence="6">
    <location>
        <begin position="149"/>
        <end position="168"/>
    </location>
</feature>
<evidence type="ECO:0000313" key="9">
    <source>
        <dbReference type="Proteomes" id="UP001589609"/>
    </source>
</evidence>
<evidence type="ECO:0000256" key="1">
    <source>
        <dbReference type="ARBA" id="ARBA00004141"/>
    </source>
</evidence>
<feature type="transmembrane region" description="Helical" evidence="6">
    <location>
        <begin position="100"/>
        <end position="119"/>
    </location>
</feature>
<feature type="domain" description="Integral membrane bound transporter" evidence="7">
    <location>
        <begin position="241"/>
        <end position="367"/>
    </location>
</feature>
<dbReference type="InterPro" id="IPR049453">
    <property type="entry name" value="Memb_transporter_dom"/>
</dbReference>
<feature type="transmembrane region" description="Helical" evidence="6">
    <location>
        <begin position="286"/>
        <end position="314"/>
    </location>
</feature>
<feature type="compositionally biased region" description="Basic and acidic residues" evidence="5">
    <location>
        <begin position="1"/>
        <end position="17"/>
    </location>
</feature>